<proteinExistence type="predicted"/>
<dbReference type="EMBL" id="JBBPBK010000002">
    <property type="protein sequence ID" value="KAK9290895.1"/>
    <property type="molecule type" value="Genomic_DNA"/>
</dbReference>
<dbReference type="AlphaFoldDB" id="A0AAP0S4L2"/>
<evidence type="ECO:0000313" key="3">
    <source>
        <dbReference type="Proteomes" id="UP001415857"/>
    </source>
</evidence>
<keyword evidence="3" id="KW-1185">Reference proteome</keyword>
<evidence type="ECO:0000313" key="2">
    <source>
        <dbReference type="EMBL" id="KAK9290895.1"/>
    </source>
</evidence>
<organism evidence="2 3">
    <name type="scientific">Liquidambar formosana</name>
    <name type="common">Formosan gum</name>
    <dbReference type="NCBI Taxonomy" id="63359"/>
    <lineage>
        <taxon>Eukaryota</taxon>
        <taxon>Viridiplantae</taxon>
        <taxon>Streptophyta</taxon>
        <taxon>Embryophyta</taxon>
        <taxon>Tracheophyta</taxon>
        <taxon>Spermatophyta</taxon>
        <taxon>Magnoliopsida</taxon>
        <taxon>eudicotyledons</taxon>
        <taxon>Gunneridae</taxon>
        <taxon>Pentapetalae</taxon>
        <taxon>Saxifragales</taxon>
        <taxon>Altingiaceae</taxon>
        <taxon>Liquidambar</taxon>
    </lineage>
</organism>
<reference evidence="2 3" key="1">
    <citation type="journal article" date="2024" name="Plant J.">
        <title>Genome sequences and population genomics reveal climatic adaptation and genomic divergence between two closely related sweetgum species.</title>
        <authorList>
            <person name="Xu W.Q."/>
            <person name="Ren C.Q."/>
            <person name="Zhang X.Y."/>
            <person name="Comes H.P."/>
            <person name="Liu X.H."/>
            <person name="Li Y.G."/>
            <person name="Kettle C.J."/>
            <person name="Jalonen R."/>
            <person name="Gaisberger H."/>
            <person name="Ma Y.Z."/>
            <person name="Qiu Y.X."/>
        </authorList>
    </citation>
    <scope>NUCLEOTIDE SEQUENCE [LARGE SCALE GENOMIC DNA]</scope>
    <source>
        <strain evidence="2">Hangzhou</strain>
    </source>
</reference>
<name>A0AAP0S4L2_LIQFO</name>
<feature type="region of interest" description="Disordered" evidence="1">
    <location>
        <begin position="64"/>
        <end position="99"/>
    </location>
</feature>
<comment type="caution">
    <text evidence="2">The sequence shown here is derived from an EMBL/GenBank/DDBJ whole genome shotgun (WGS) entry which is preliminary data.</text>
</comment>
<evidence type="ECO:0000256" key="1">
    <source>
        <dbReference type="SAM" id="MobiDB-lite"/>
    </source>
</evidence>
<gene>
    <name evidence="2" type="ORF">L1049_009074</name>
</gene>
<dbReference type="Proteomes" id="UP001415857">
    <property type="component" value="Unassembled WGS sequence"/>
</dbReference>
<sequence length="99" mass="10671">MMVAMAIGVWVYSPLGVEIWVLGLGFGVAAAMDMGISSLLLLFLPPSRTPLPLARVGARERETRKGHRKKWSWPECGPSVEEGARDGDGVGLLPKTPDL</sequence>
<protein>
    <submittedName>
        <fullName evidence="2">Uncharacterized protein</fullName>
    </submittedName>
</protein>
<accession>A0AAP0S4L2</accession>